<evidence type="ECO:0000256" key="1">
    <source>
        <dbReference type="ARBA" id="ARBA00010164"/>
    </source>
</evidence>
<dbReference type="InterPro" id="IPR017508">
    <property type="entry name" value="HipA_N1"/>
</dbReference>
<evidence type="ECO:0000256" key="3">
    <source>
        <dbReference type="ARBA" id="ARBA00022777"/>
    </source>
</evidence>
<name>A0A9X1RLQ3_9BURK</name>
<sequence>MRHALYVSTNGEPVGSLGFEPREDRYDFRYEDGWLARRDAFPLSPHIGLDGAAPRTGTLARFIGNLLPEGRALDVASIVYQISKDNIYGLIRMLGKEPVGALSFLAAGEDVPPLPHASQVNPQVDPQAGTQAGTQTSTQTSGQGRRIVGEEELTERIRDRDTIPFPVWDKRVRLSIAGYQDKLQVLVEGSQLSLVDGSPLSSTHILKPESRNPGTPFMVANEHFCMTLAARMGLPAAPVAIRRIPEPILLIERFDRVVAHEAGNPERVAAVRRLHVIDGCQALDLPVSFKYERNFGNTTDVRTIREGASFEKLFALTPYFVTPAAARMFLTRWAVFQLLIGNSDAHGKNLSFFMQRGGLVPAPLYDLVSVNAYGEMVEQEMAMGYGDAFHLGEVTPFELACFAQRTGVQPRYLARELVRMAQAARSLAPELARSALYVGEERGLLQTVSGFIVEQAERLSKMAPEVPKIDRKLL</sequence>
<evidence type="ECO:0000259" key="5">
    <source>
        <dbReference type="Pfam" id="PF07804"/>
    </source>
</evidence>
<evidence type="ECO:0000313" key="8">
    <source>
        <dbReference type="Proteomes" id="UP001139308"/>
    </source>
</evidence>
<keyword evidence="8" id="KW-1185">Reference proteome</keyword>
<evidence type="ECO:0000259" key="6">
    <source>
        <dbReference type="Pfam" id="PF13657"/>
    </source>
</evidence>
<dbReference type="RefSeq" id="WP_238463600.1">
    <property type="nucleotide sequence ID" value="NZ_JAKLJA010000006.1"/>
</dbReference>
<reference evidence="7" key="1">
    <citation type="submission" date="2022-01" db="EMBL/GenBank/DDBJ databases">
        <title>Genome sequence and assembly of Parabukholderia sp. RG36.</title>
        <authorList>
            <person name="Chhetri G."/>
        </authorList>
    </citation>
    <scope>NUCLEOTIDE SEQUENCE</scope>
    <source>
        <strain evidence="7">RG36</strain>
    </source>
</reference>
<protein>
    <submittedName>
        <fullName evidence="7">HipA domain-containing protein</fullName>
    </submittedName>
</protein>
<dbReference type="EMBL" id="JAKLJA010000006">
    <property type="protein sequence ID" value="MCG5073828.1"/>
    <property type="molecule type" value="Genomic_DNA"/>
</dbReference>
<feature type="compositionally biased region" description="Low complexity" evidence="4">
    <location>
        <begin position="127"/>
        <end position="144"/>
    </location>
</feature>
<feature type="domain" description="HipA-like C-terminal" evidence="5">
    <location>
        <begin position="174"/>
        <end position="425"/>
    </location>
</feature>
<dbReference type="Pfam" id="PF07804">
    <property type="entry name" value="HipA_C"/>
    <property type="match status" value="1"/>
</dbReference>
<accession>A0A9X1RLQ3</accession>
<proteinExistence type="inferred from homology"/>
<keyword evidence="2" id="KW-0808">Transferase</keyword>
<dbReference type="PANTHER" id="PTHR37419:SF1">
    <property type="entry name" value="SERINE_THREONINE-PROTEIN KINASE TOXIN HIPA"/>
    <property type="match status" value="1"/>
</dbReference>
<dbReference type="GO" id="GO:0005829">
    <property type="term" value="C:cytosol"/>
    <property type="evidence" value="ECO:0007669"/>
    <property type="project" value="TreeGrafter"/>
</dbReference>
<dbReference type="NCBIfam" id="TIGR03071">
    <property type="entry name" value="couple_hipA"/>
    <property type="match status" value="1"/>
</dbReference>
<feature type="region of interest" description="Disordered" evidence="4">
    <location>
        <begin position="113"/>
        <end position="153"/>
    </location>
</feature>
<evidence type="ECO:0000313" key="7">
    <source>
        <dbReference type="EMBL" id="MCG5073828.1"/>
    </source>
</evidence>
<dbReference type="PANTHER" id="PTHR37419">
    <property type="entry name" value="SERINE/THREONINE-PROTEIN KINASE TOXIN HIPA"/>
    <property type="match status" value="1"/>
</dbReference>
<dbReference type="AlphaFoldDB" id="A0A9X1RLQ3"/>
<dbReference type="InterPro" id="IPR052028">
    <property type="entry name" value="HipA_Ser/Thr_kinase"/>
</dbReference>
<comment type="similarity">
    <text evidence="1">Belongs to the HipA Ser/Thr kinase family.</text>
</comment>
<organism evidence="7 8">
    <name type="scientific">Paraburkholderia tagetis</name>
    <dbReference type="NCBI Taxonomy" id="2913261"/>
    <lineage>
        <taxon>Bacteria</taxon>
        <taxon>Pseudomonadati</taxon>
        <taxon>Pseudomonadota</taxon>
        <taxon>Betaproteobacteria</taxon>
        <taxon>Burkholderiales</taxon>
        <taxon>Burkholderiaceae</taxon>
        <taxon>Paraburkholderia</taxon>
    </lineage>
</organism>
<dbReference type="GO" id="GO:0004674">
    <property type="term" value="F:protein serine/threonine kinase activity"/>
    <property type="evidence" value="ECO:0007669"/>
    <property type="project" value="TreeGrafter"/>
</dbReference>
<dbReference type="InterPro" id="IPR012893">
    <property type="entry name" value="HipA-like_C"/>
</dbReference>
<keyword evidence="3" id="KW-0418">Kinase</keyword>
<feature type="domain" description="HipA N-terminal subdomain 1" evidence="6">
    <location>
        <begin position="5"/>
        <end position="104"/>
    </location>
</feature>
<gene>
    <name evidence="7" type="ORF">L5014_10730</name>
</gene>
<comment type="caution">
    <text evidence="7">The sequence shown here is derived from an EMBL/GenBank/DDBJ whole genome shotgun (WGS) entry which is preliminary data.</text>
</comment>
<dbReference type="Pfam" id="PF13657">
    <property type="entry name" value="Couple_hipA"/>
    <property type="match status" value="1"/>
</dbReference>
<evidence type="ECO:0000256" key="2">
    <source>
        <dbReference type="ARBA" id="ARBA00022679"/>
    </source>
</evidence>
<evidence type="ECO:0000256" key="4">
    <source>
        <dbReference type="SAM" id="MobiDB-lite"/>
    </source>
</evidence>
<dbReference type="Proteomes" id="UP001139308">
    <property type="component" value="Unassembled WGS sequence"/>
</dbReference>